<sequence length="142" mass="16351">MIEIATCSYGEFKPEMGVPIRTSVGTPKWFKGNPISWENVYPKYHWLHLPFDEYRRRYMALLADHGVEMLRGDIDHMVSLYQAQHRETPDRLVLLCFEKLSKPDAWCHRTLLAEYLTTELGCGVVELGALPGPTIDPDPTLF</sequence>
<evidence type="ECO:0000313" key="2">
    <source>
        <dbReference type="Proteomes" id="UP000225735"/>
    </source>
</evidence>
<proteinExistence type="predicted"/>
<dbReference type="Proteomes" id="UP000225735">
    <property type="component" value="Segment"/>
</dbReference>
<organism evidence="1 2">
    <name type="scientific">Mycobacterium phage Taptic</name>
    <dbReference type="NCBI Taxonomy" id="1920305"/>
    <lineage>
        <taxon>Viruses</taxon>
        <taxon>Duplodnaviria</taxon>
        <taxon>Heunggongvirae</taxon>
        <taxon>Uroviricota</taxon>
        <taxon>Caudoviricetes</taxon>
        <taxon>Northamptonvirus</taxon>
        <taxon>Northamptonvirus taptic</taxon>
    </lineage>
</organism>
<evidence type="ECO:0000313" key="1">
    <source>
        <dbReference type="EMBL" id="APD19295.1"/>
    </source>
</evidence>
<name>A0A1J0MEC0_9CAUD</name>
<gene>
    <name evidence="1" type="ORF">SEA_TAPTIC_65</name>
</gene>
<dbReference type="EMBL" id="KY130461">
    <property type="protein sequence ID" value="APD19295.1"/>
    <property type="molecule type" value="Genomic_DNA"/>
</dbReference>
<accession>A0A1J0MEC0</accession>
<keyword evidence="2" id="KW-1185">Reference proteome</keyword>
<reference evidence="1 2" key="1">
    <citation type="submission" date="2016-11" db="EMBL/GenBank/DDBJ databases">
        <authorList>
            <person name="Seier E.R."/>
            <person name="Hipwell C.M."/>
            <person name="Kelliher A.B."/>
            <person name="Lando N.A."/>
            <person name="Tsaousis B.E."/>
            <person name="Esposito E.C."/>
            <person name="Heckman E.L."/>
            <person name="Mageeney C.M."/>
            <person name="Kenna M.A."/>
            <person name="Ware V.C."/>
            <person name="Garlena R.A."/>
            <person name="Russell D.A."/>
            <person name="Pope W.H."/>
            <person name="Jacobs-Sera D."/>
            <person name="Hendrix R.W."/>
            <person name="Hatfull G.F."/>
        </authorList>
    </citation>
    <scope>NUCLEOTIDE SEQUENCE [LARGE SCALE GENOMIC DNA]</scope>
</reference>
<evidence type="ECO:0008006" key="3">
    <source>
        <dbReference type="Google" id="ProtNLM"/>
    </source>
</evidence>
<protein>
    <recommendedName>
        <fullName evidence="3">DUF488 domain-containing protein</fullName>
    </recommendedName>
</protein>